<dbReference type="PANTHER" id="PTHR48056">
    <property type="entry name" value="LRR RECEPTOR-LIKE SERINE/THREONINE-PROTEIN KINASE-RELATED"/>
    <property type="match status" value="1"/>
</dbReference>
<evidence type="ECO:0000256" key="4">
    <source>
        <dbReference type="ARBA" id="ARBA00022679"/>
    </source>
</evidence>
<evidence type="ECO:0000256" key="6">
    <source>
        <dbReference type="ARBA" id="ARBA00022729"/>
    </source>
</evidence>
<protein>
    <recommendedName>
        <fullName evidence="18">Protein kinase domain-containing protein</fullName>
    </recommendedName>
</protein>
<keyword evidence="8 14" id="KW-0547">Nucleotide-binding</keyword>
<dbReference type="InterPro" id="IPR013210">
    <property type="entry name" value="LRR_N_plant-typ"/>
</dbReference>
<dbReference type="SUPFAM" id="SSF56112">
    <property type="entry name" value="Protein kinase-like (PK-like)"/>
    <property type="match status" value="1"/>
</dbReference>
<accession>A0A7J7BVW1</accession>
<dbReference type="InterPro" id="IPR008271">
    <property type="entry name" value="Ser/Thr_kinase_AS"/>
</dbReference>
<keyword evidence="9" id="KW-0418">Kinase</keyword>
<evidence type="ECO:0000259" key="18">
    <source>
        <dbReference type="PROSITE" id="PS50011"/>
    </source>
</evidence>
<evidence type="ECO:0000256" key="11">
    <source>
        <dbReference type="ARBA" id="ARBA00022989"/>
    </source>
</evidence>
<dbReference type="PANTHER" id="PTHR48056:SF29">
    <property type="entry name" value="RECEPTOR-LIKE PROTEIN KINASE HSL1"/>
    <property type="match status" value="1"/>
</dbReference>
<evidence type="ECO:0000256" key="15">
    <source>
        <dbReference type="SAM" id="MobiDB-lite"/>
    </source>
</evidence>
<feature type="domain" description="Protein kinase" evidence="18">
    <location>
        <begin position="682"/>
        <end position="973"/>
    </location>
</feature>
<dbReference type="EMBL" id="JAAARO010000023">
    <property type="protein sequence ID" value="KAF5726022.1"/>
    <property type="molecule type" value="Genomic_DNA"/>
</dbReference>
<name>A0A7J7BVW1_TRIWF</name>
<keyword evidence="13" id="KW-0325">Glycoprotein</keyword>
<dbReference type="InterPro" id="IPR050647">
    <property type="entry name" value="Plant_LRR-RLKs"/>
</dbReference>
<dbReference type="GO" id="GO:0033612">
    <property type="term" value="F:receptor serine/threonine kinase binding"/>
    <property type="evidence" value="ECO:0007669"/>
    <property type="project" value="TreeGrafter"/>
</dbReference>
<dbReference type="PROSITE" id="PS00107">
    <property type="entry name" value="PROTEIN_KINASE_ATP"/>
    <property type="match status" value="1"/>
</dbReference>
<comment type="subcellular location">
    <subcellularLocation>
        <location evidence="1">Membrane</location>
        <topology evidence="1">Single-pass membrane protein</topology>
    </subcellularLocation>
</comment>
<evidence type="ECO:0000256" key="5">
    <source>
        <dbReference type="ARBA" id="ARBA00022692"/>
    </source>
</evidence>
<dbReference type="Gene3D" id="3.30.200.20">
    <property type="entry name" value="Phosphorylase Kinase, domain 1"/>
    <property type="match status" value="1"/>
</dbReference>
<feature type="binding site" evidence="14">
    <location>
        <position position="712"/>
    </location>
    <ligand>
        <name>ATP</name>
        <dbReference type="ChEBI" id="CHEBI:30616"/>
    </ligand>
</feature>
<dbReference type="InterPro" id="IPR011009">
    <property type="entry name" value="Kinase-like_dom_sf"/>
</dbReference>
<dbReference type="GO" id="GO:0016020">
    <property type="term" value="C:membrane"/>
    <property type="evidence" value="ECO:0007669"/>
    <property type="project" value="UniProtKB-SubCell"/>
</dbReference>
<feature type="region of interest" description="Disordered" evidence="15">
    <location>
        <begin position="977"/>
        <end position="1006"/>
    </location>
</feature>
<dbReference type="InterPro" id="IPR055414">
    <property type="entry name" value="LRR_R13L4/SHOC2-like"/>
</dbReference>
<sequence length="1006" mass="111434">MEHQLLLLALFFFLFHHSYSQLYDQEHAILLRLKQQWQDPPSLGDWNQSSSSHCTWPEIACTDNSVSGLFLVNTNITETIPPFICDLKNLTVIDLHLNYIPGTFPKVLYNCSKLQYLDLSQNYFVGAVPHDIDNLARLQFLSLGANNFSGDIPAAIGLLTELTNLQLYKNQFNGSFPPEIGNLSNLEVLNMATNGFVPSRFPSQFIQLKKLKILWLYESNLIGEIPDMIGEMVALESFDLSGNNLTGNLPTGLFMLKNLSILYLYKNQLSGEIPQVVEALNMSVIDLSQNNLSGMIPADFGKLEKLSELSLFSNQLSGEIPESIWKIPSLRILRLFTNKLSGALPTYLGQYSMLEEFQVAGNNLTGKLPDKLCHNRKLVGVVAFDNNFSGELPESVGNCSSLEIVMIFNNNFSGNIPSGLWTLFNLSSLMMSNNSFTGELPDKLSQNLTRLEISSNRFSGKIPAAVSSWRNLMVFSASDNLLSGMIPRELTALPRLITLSLDQNQLSNSLPSDIISWTSLTTLNLSRNQLSGQIPDEIGTLPSLSDLDLSENQFSGHIPPELGLLRPTSLNLSSNRLTGSIPSEFENAAYVNSFLNNSGLCASNPMLSLGVCNSDARKVSRKSSLSLPWILGTAIAVSALALLVSLFVIRVHRKRKHGVNSAWKLTSFQRLNFTESSILAGLTASNVIGSGGSGEVYRVDVNHSSNGVVAVKRIWTNTGSDEKLEKEFLAEIQILSTIRHSNIVRLLCCVSSNNMKLLVYEYLENRSLDRWLHRSNGSPNLSRSVHHAMLDWQKRLQIAVGAAQGLCYMHHDCSPPIVHRDIKSSNILLDSQFNAKIADFGLARMLVKQGEPATMSVVAGSFGYLAPEYARTTLLNEKIDVYSFGVILLELTTGKEANYGGEENSCLAVWAWRHVQQGKPIVDALDEEIKEASNIDDMSTIFRLGIMCAHQQPSARPSMKEVLDILIRCSRRFEFGNRPRNDQGESNAAPLLKNTKHDGHLASNNV</sequence>
<evidence type="ECO:0000256" key="8">
    <source>
        <dbReference type="ARBA" id="ARBA00022741"/>
    </source>
</evidence>
<dbReference type="Pfam" id="PF13855">
    <property type="entry name" value="LRR_8"/>
    <property type="match status" value="1"/>
</dbReference>
<organism evidence="19 20">
    <name type="scientific">Tripterygium wilfordii</name>
    <name type="common">Thunder God vine</name>
    <dbReference type="NCBI Taxonomy" id="458696"/>
    <lineage>
        <taxon>Eukaryota</taxon>
        <taxon>Viridiplantae</taxon>
        <taxon>Streptophyta</taxon>
        <taxon>Embryophyta</taxon>
        <taxon>Tracheophyta</taxon>
        <taxon>Spermatophyta</taxon>
        <taxon>Magnoliopsida</taxon>
        <taxon>eudicotyledons</taxon>
        <taxon>Gunneridae</taxon>
        <taxon>Pentapetalae</taxon>
        <taxon>rosids</taxon>
        <taxon>fabids</taxon>
        <taxon>Celastrales</taxon>
        <taxon>Celastraceae</taxon>
        <taxon>Tripterygium</taxon>
    </lineage>
</organism>
<dbReference type="Pfam" id="PF00069">
    <property type="entry name" value="Pkinase"/>
    <property type="match status" value="1"/>
</dbReference>
<keyword evidence="4" id="KW-0808">Transferase</keyword>
<dbReference type="SMART" id="SM00369">
    <property type="entry name" value="LRR_TYP"/>
    <property type="match status" value="7"/>
</dbReference>
<feature type="signal peptide" evidence="17">
    <location>
        <begin position="1"/>
        <end position="20"/>
    </location>
</feature>
<evidence type="ECO:0000256" key="14">
    <source>
        <dbReference type="PROSITE-ProRule" id="PRU10141"/>
    </source>
</evidence>
<keyword evidence="11 16" id="KW-1133">Transmembrane helix</keyword>
<evidence type="ECO:0000313" key="19">
    <source>
        <dbReference type="EMBL" id="KAF5726022.1"/>
    </source>
</evidence>
<evidence type="ECO:0000313" key="20">
    <source>
        <dbReference type="Proteomes" id="UP000593562"/>
    </source>
</evidence>
<dbReference type="FunFam" id="3.80.10.10:FF:000824">
    <property type="entry name" value="Receptor-like protein kinase HSL1 isoform A"/>
    <property type="match status" value="1"/>
</dbReference>
<dbReference type="SUPFAM" id="SSF52047">
    <property type="entry name" value="RNI-like"/>
    <property type="match status" value="1"/>
</dbReference>
<comment type="caution">
    <text evidence="19">The sequence shown here is derived from an EMBL/GenBank/DDBJ whole genome shotgun (WGS) entry which is preliminary data.</text>
</comment>
<keyword evidence="7" id="KW-0677">Repeat</keyword>
<evidence type="ECO:0000256" key="7">
    <source>
        <dbReference type="ARBA" id="ARBA00022737"/>
    </source>
</evidence>
<evidence type="ECO:0000256" key="16">
    <source>
        <dbReference type="SAM" id="Phobius"/>
    </source>
</evidence>
<dbReference type="AlphaFoldDB" id="A0A7J7BVW1"/>
<dbReference type="FunFam" id="3.80.10.10:FF:001670">
    <property type="entry name" value="Putative leucine-rich repeat receptor-like protein kinase family protein"/>
    <property type="match status" value="1"/>
</dbReference>
<gene>
    <name evidence="19" type="ORF">HS088_TW23G00759</name>
</gene>
<dbReference type="OrthoDB" id="676979at2759"/>
<dbReference type="InParanoid" id="A0A7J7BVW1"/>
<dbReference type="PROSITE" id="PS00108">
    <property type="entry name" value="PROTEIN_KINASE_ST"/>
    <property type="match status" value="1"/>
</dbReference>
<dbReference type="CDD" id="cd14066">
    <property type="entry name" value="STKc_IRAK"/>
    <property type="match status" value="1"/>
</dbReference>
<dbReference type="InterPro" id="IPR001611">
    <property type="entry name" value="Leu-rich_rpt"/>
</dbReference>
<dbReference type="GO" id="GO:0005524">
    <property type="term" value="F:ATP binding"/>
    <property type="evidence" value="ECO:0007669"/>
    <property type="project" value="UniProtKB-UniRule"/>
</dbReference>
<dbReference type="FunFam" id="3.80.10.10:FF:000221">
    <property type="entry name" value="Leucine-rich repeat receptor-like protein kinase PXL1"/>
    <property type="match status" value="1"/>
</dbReference>
<keyword evidence="6 17" id="KW-0732">Signal</keyword>
<dbReference type="FunFam" id="3.80.10.10:FF:000642">
    <property type="entry name" value="Leucine-rich receptor-like protein kinase family protein"/>
    <property type="match status" value="1"/>
</dbReference>
<evidence type="ECO:0000256" key="9">
    <source>
        <dbReference type="ARBA" id="ARBA00022777"/>
    </source>
</evidence>
<feature type="chain" id="PRO_5029870574" description="Protein kinase domain-containing protein" evidence="17">
    <location>
        <begin position="21"/>
        <end position="1006"/>
    </location>
</feature>
<evidence type="ECO:0000256" key="10">
    <source>
        <dbReference type="ARBA" id="ARBA00022840"/>
    </source>
</evidence>
<dbReference type="Pfam" id="PF23598">
    <property type="entry name" value="LRR_14"/>
    <property type="match status" value="1"/>
</dbReference>
<dbReference type="PROSITE" id="PS50011">
    <property type="entry name" value="PROTEIN_KINASE_DOM"/>
    <property type="match status" value="1"/>
</dbReference>
<evidence type="ECO:0000256" key="1">
    <source>
        <dbReference type="ARBA" id="ARBA00004167"/>
    </source>
</evidence>
<dbReference type="SUPFAM" id="SSF52058">
    <property type="entry name" value="L domain-like"/>
    <property type="match status" value="1"/>
</dbReference>
<dbReference type="Pfam" id="PF08263">
    <property type="entry name" value="LRRNT_2"/>
    <property type="match status" value="1"/>
</dbReference>
<keyword evidence="20" id="KW-1185">Reference proteome</keyword>
<dbReference type="Proteomes" id="UP000593562">
    <property type="component" value="Unassembled WGS sequence"/>
</dbReference>
<dbReference type="InterPro" id="IPR003591">
    <property type="entry name" value="Leu-rich_rpt_typical-subtyp"/>
</dbReference>
<evidence type="ECO:0000256" key="17">
    <source>
        <dbReference type="SAM" id="SignalP"/>
    </source>
</evidence>
<dbReference type="Gene3D" id="3.80.10.10">
    <property type="entry name" value="Ribonuclease Inhibitor"/>
    <property type="match status" value="3"/>
</dbReference>
<dbReference type="FunFam" id="1.10.510.10:FF:000714">
    <property type="entry name" value="Kinase family with leucine-rich repeat domain-containing protein"/>
    <property type="match status" value="1"/>
</dbReference>
<comment type="similarity">
    <text evidence="2">Belongs to the protein kinase superfamily. Ser/Thr protein kinase family.</text>
</comment>
<dbReference type="GO" id="GO:0004672">
    <property type="term" value="F:protein kinase activity"/>
    <property type="evidence" value="ECO:0007669"/>
    <property type="project" value="InterPro"/>
</dbReference>
<evidence type="ECO:0000256" key="2">
    <source>
        <dbReference type="ARBA" id="ARBA00008684"/>
    </source>
</evidence>
<keyword evidence="10 14" id="KW-0067">ATP-binding</keyword>
<dbReference type="InterPro" id="IPR032675">
    <property type="entry name" value="LRR_dom_sf"/>
</dbReference>
<reference evidence="19 20" key="1">
    <citation type="journal article" date="2020" name="Nat. Commun.">
        <title>Genome of Tripterygium wilfordii and identification of cytochrome P450 involved in triptolide biosynthesis.</title>
        <authorList>
            <person name="Tu L."/>
            <person name="Su P."/>
            <person name="Zhang Z."/>
            <person name="Gao L."/>
            <person name="Wang J."/>
            <person name="Hu T."/>
            <person name="Zhou J."/>
            <person name="Zhang Y."/>
            <person name="Zhao Y."/>
            <person name="Liu Y."/>
            <person name="Song Y."/>
            <person name="Tong Y."/>
            <person name="Lu Y."/>
            <person name="Yang J."/>
            <person name="Xu C."/>
            <person name="Jia M."/>
            <person name="Peters R.J."/>
            <person name="Huang L."/>
            <person name="Gao W."/>
        </authorList>
    </citation>
    <scope>NUCLEOTIDE SEQUENCE [LARGE SCALE GENOMIC DNA]</scope>
    <source>
        <strain evidence="20">cv. XIE 37</strain>
        <tissue evidence="19">Leaf</tissue>
    </source>
</reference>
<evidence type="ECO:0000256" key="3">
    <source>
        <dbReference type="ARBA" id="ARBA00022614"/>
    </source>
</evidence>
<dbReference type="InterPro" id="IPR000719">
    <property type="entry name" value="Prot_kinase_dom"/>
</dbReference>
<keyword evidence="12 16" id="KW-0472">Membrane</keyword>
<evidence type="ECO:0000256" key="12">
    <source>
        <dbReference type="ARBA" id="ARBA00023136"/>
    </source>
</evidence>
<dbReference type="Gene3D" id="1.10.510.10">
    <property type="entry name" value="Transferase(Phosphotransferase) domain 1"/>
    <property type="match status" value="1"/>
</dbReference>
<proteinExistence type="inferred from homology"/>
<dbReference type="Pfam" id="PF00560">
    <property type="entry name" value="LRR_1"/>
    <property type="match status" value="7"/>
</dbReference>
<keyword evidence="5 16" id="KW-0812">Transmembrane</keyword>
<dbReference type="SMART" id="SM00220">
    <property type="entry name" value="S_TKc"/>
    <property type="match status" value="1"/>
</dbReference>
<evidence type="ECO:0000256" key="13">
    <source>
        <dbReference type="ARBA" id="ARBA00023180"/>
    </source>
</evidence>
<dbReference type="InterPro" id="IPR017441">
    <property type="entry name" value="Protein_kinase_ATP_BS"/>
</dbReference>
<feature type="transmembrane region" description="Helical" evidence="16">
    <location>
        <begin position="627"/>
        <end position="649"/>
    </location>
</feature>
<keyword evidence="3" id="KW-0433">Leucine-rich repeat</keyword>